<dbReference type="SMART" id="SM00283">
    <property type="entry name" value="MA"/>
    <property type="match status" value="1"/>
</dbReference>
<dbReference type="STRING" id="1121390.SAMN02746041_00892"/>
<organism evidence="5 6">
    <name type="scientific">Desulfacinum hydrothermale DSM 13146</name>
    <dbReference type="NCBI Taxonomy" id="1121390"/>
    <lineage>
        <taxon>Bacteria</taxon>
        <taxon>Pseudomonadati</taxon>
        <taxon>Thermodesulfobacteriota</taxon>
        <taxon>Syntrophobacteria</taxon>
        <taxon>Syntrophobacterales</taxon>
        <taxon>Syntrophobacteraceae</taxon>
        <taxon>Desulfacinum</taxon>
    </lineage>
</organism>
<dbReference type="Pfam" id="PF00015">
    <property type="entry name" value="MCPsignal"/>
    <property type="match status" value="1"/>
</dbReference>
<dbReference type="InterPro" id="IPR051310">
    <property type="entry name" value="MCP_chemotaxis"/>
</dbReference>
<evidence type="ECO:0000256" key="1">
    <source>
        <dbReference type="ARBA" id="ARBA00022500"/>
    </source>
</evidence>
<evidence type="ECO:0000259" key="4">
    <source>
        <dbReference type="PROSITE" id="PS50111"/>
    </source>
</evidence>
<evidence type="ECO:0000256" key="3">
    <source>
        <dbReference type="PROSITE-ProRule" id="PRU00284"/>
    </source>
</evidence>
<dbReference type="GO" id="GO:0006935">
    <property type="term" value="P:chemotaxis"/>
    <property type="evidence" value="ECO:0007669"/>
    <property type="project" value="UniProtKB-KW"/>
</dbReference>
<dbReference type="AlphaFoldDB" id="A0A1W1XA02"/>
<keyword evidence="1" id="KW-0145">Chemotaxis</keyword>
<dbReference type="PANTHER" id="PTHR43531">
    <property type="entry name" value="PROTEIN ICFG"/>
    <property type="match status" value="1"/>
</dbReference>
<evidence type="ECO:0000313" key="6">
    <source>
        <dbReference type="Proteomes" id="UP000192783"/>
    </source>
</evidence>
<dbReference type="InterPro" id="IPR004089">
    <property type="entry name" value="MCPsignal_dom"/>
</dbReference>
<comment type="similarity">
    <text evidence="2">Belongs to the methyl-accepting chemotaxis (MCP) protein family.</text>
</comment>
<dbReference type="Gene3D" id="1.10.287.950">
    <property type="entry name" value="Methyl-accepting chemotaxis protein"/>
    <property type="match status" value="1"/>
</dbReference>
<dbReference type="SUPFAM" id="SSF58104">
    <property type="entry name" value="Methyl-accepting chemotaxis protein (MCP) signaling domain"/>
    <property type="match status" value="1"/>
</dbReference>
<keyword evidence="6" id="KW-1185">Reference proteome</keyword>
<proteinExistence type="inferred from homology"/>
<reference evidence="5 6" key="1">
    <citation type="submission" date="2017-04" db="EMBL/GenBank/DDBJ databases">
        <authorList>
            <person name="Afonso C.L."/>
            <person name="Miller P.J."/>
            <person name="Scott M.A."/>
            <person name="Spackman E."/>
            <person name="Goraichik I."/>
            <person name="Dimitrov K.M."/>
            <person name="Suarez D.L."/>
            <person name="Swayne D.E."/>
        </authorList>
    </citation>
    <scope>NUCLEOTIDE SEQUENCE [LARGE SCALE GENOMIC DNA]</scope>
    <source>
        <strain evidence="5 6">DSM 13146</strain>
    </source>
</reference>
<dbReference type="PRINTS" id="PR00260">
    <property type="entry name" value="CHEMTRNSDUCR"/>
</dbReference>
<keyword evidence="3" id="KW-0807">Transducer</keyword>
<dbReference type="Proteomes" id="UP000192783">
    <property type="component" value="Unassembled WGS sequence"/>
</dbReference>
<dbReference type="InterPro" id="IPR004090">
    <property type="entry name" value="Chemotax_Me-accpt_rcpt"/>
</dbReference>
<evidence type="ECO:0000256" key="2">
    <source>
        <dbReference type="ARBA" id="ARBA00029447"/>
    </source>
</evidence>
<sequence length="317" mass="33352">MWPNKHALSLGLIAGLIGYFVSIHITAPLTRVIDGLNKGAEQVAAASHEVSSASQSLAEGASQQAASLEETSSALEQLASMTRQNAENAKEAKDLMDSASAIVRKADLSMDELIVKMGRATSSSEETQKIVKTIEEIAFQTNLLALNAAVEAARAGEAGAGFAVVADEVRNLALRAADAAKETGDLLHKTLDQINDSSDQLQETNALFAQLTQNTAKITQLVKEIAQASGEQAEGIAQINRAVAEMDRAVQTTAPNSEESASAAEELSAQADQMRALVFGLLELVRSRKAAEKLLVGTKRARGYGPGRPLSGGAFRA</sequence>
<dbReference type="PROSITE" id="PS50111">
    <property type="entry name" value="CHEMOTAXIS_TRANSDUC_2"/>
    <property type="match status" value="1"/>
</dbReference>
<feature type="domain" description="Methyl-accepting transducer" evidence="4">
    <location>
        <begin position="39"/>
        <end position="268"/>
    </location>
</feature>
<evidence type="ECO:0000313" key="5">
    <source>
        <dbReference type="EMBL" id="SMC20361.1"/>
    </source>
</evidence>
<gene>
    <name evidence="5" type="ORF">SAMN02746041_00892</name>
</gene>
<dbReference type="EMBL" id="FWXF01000003">
    <property type="protein sequence ID" value="SMC20361.1"/>
    <property type="molecule type" value="Genomic_DNA"/>
</dbReference>
<protein>
    <submittedName>
        <fullName evidence="5">Methyl-accepting chemotaxis protein (MCP) signalling domain-containing protein</fullName>
    </submittedName>
</protein>
<dbReference type="GO" id="GO:0004888">
    <property type="term" value="F:transmembrane signaling receptor activity"/>
    <property type="evidence" value="ECO:0007669"/>
    <property type="project" value="InterPro"/>
</dbReference>
<dbReference type="GO" id="GO:0005886">
    <property type="term" value="C:plasma membrane"/>
    <property type="evidence" value="ECO:0007669"/>
    <property type="project" value="TreeGrafter"/>
</dbReference>
<accession>A0A1W1XA02</accession>
<dbReference type="OrthoDB" id="5410204at2"/>
<name>A0A1W1XA02_9BACT</name>
<dbReference type="GO" id="GO:0007165">
    <property type="term" value="P:signal transduction"/>
    <property type="evidence" value="ECO:0007669"/>
    <property type="project" value="UniProtKB-KW"/>
</dbReference>
<dbReference type="PANTHER" id="PTHR43531:SF11">
    <property type="entry name" value="METHYL-ACCEPTING CHEMOTAXIS PROTEIN 3"/>
    <property type="match status" value="1"/>
</dbReference>